<organism evidence="2 3">
    <name type="scientific">Cellulomonas oligotrophica</name>
    <dbReference type="NCBI Taxonomy" id="931536"/>
    <lineage>
        <taxon>Bacteria</taxon>
        <taxon>Bacillati</taxon>
        <taxon>Actinomycetota</taxon>
        <taxon>Actinomycetes</taxon>
        <taxon>Micrococcales</taxon>
        <taxon>Cellulomonadaceae</taxon>
        <taxon>Cellulomonas</taxon>
    </lineage>
</organism>
<accession>A0ABQ4D6U9</accession>
<dbReference type="EMBL" id="BONN01000001">
    <property type="protein sequence ID" value="GIG31188.1"/>
    <property type="molecule type" value="Genomic_DNA"/>
</dbReference>
<feature type="compositionally biased region" description="Basic and acidic residues" evidence="1">
    <location>
        <begin position="77"/>
        <end position="86"/>
    </location>
</feature>
<sequence>MPEAIGGRGTDGASAAHRCRAPRHRPPMLRPGDAAQHRGAADSPGIRALRRRVYDLKRFNTSGRRSRPPPPNRRTGSRPEVRRPPGQEHQAAALACALTVSLP</sequence>
<proteinExistence type="predicted"/>
<feature type="region of interest" description="Disordered" evidence="1">
    <location>
        <begin position="1"/>
        <end position="90"/>
    </location>
</feature>
<comment type="caution">
    <text evidence="2">The sequence shown here is derived from an EMBL/GenBank/DDBJ whole genome shotgun (WGS) entry which is preliminary data.</text>
</comment>
<protein>
    <submittedName>
        <fullName evidence="2">Uncharacterized protein</fullName>
    </submittedName>
</protein>
<gene>
    <name evidence="2" type="ORF">Col01nite_03470</name>
</gene>
<evidence type="ECO:0000313" key="3">
    <source>
        <dbReference type="Proteomes" id="UP000618382"/>
    </source>
</evidence>
<keyword evidence="3" id="KW-1185">Reference proteome</keyword>
<reference evidence="2 3" key="1">
    <citation type="submission" date="2021-01" db="EMBL/GenBank/DDBJ databases">
        <title>Whole genome shotgun sequence of Cellulomonas oligotrophica NBRC 109435.</title>
        <authorList>
            <person name="Komaki H."/>
            <person name="Tamura T."/>
        </authorList>
    </citation>
    <scope>NUCLEOTIDE SEQUENCE [LARGE SCALE GENOMIC DNA]</scope>
    <source>
        <strain evidence="2 3">NBRC 109435</strain>
    </source>
</reference>
<name>A0ABQ4D6U9_9CELL</name>
<evidence type="ECO:0000313" key="2">
    <source>
        <dbReference type="EMBL" id="GIG31188.1"/>
    </source>
</evidence>
<feature type="compositionally biased region" description="Basic residues" evidence="1">
    <location>
        <begin position="17"/>
        <end position="27"/>
    </location>
</feature>
<dbReference type="Proteomes" id="UP000618382">
    <property type="component" value="Unassembled WGS sequence"/>
</dbReference>
<evidence type="ECO:0000256" key="1">
    <source>
        <dbReference type="SAM" id="MobiDB-lite"/>
    </source>
</evidence>
<feature type="compositionally biased region" description="Gly residues" evidence="1">
    <location>
        <begin position="1"/>
        <end position="10"/>
    </location>
</feature>